<evidence type="ECO:0000313" key="2">
    <source>
        <dbReference type="Proteomes" id="UP000078046"/>
    </source>
</evidence>
<reference evidence="1 2" key="1">
    <citation type="submission" date="2016-04" db="EMBL/GenBank/DDBJ databases">
        <title>The genome of Intoshia linei affirms orthonectids as highly simplified spiralians.</title>
        <authorList>
            <person name="Mikhailov K.V."/>
            <person name="Slusarev G.S."/>
            <person name="Nikitin M.A."/>
            <person name="Logacheva M.D."/>
            <person name="Penin A."/>
            <person name="Aleoshin V."/>
            <person name="Panchin Y.V."/>
        </authorList>
    </citation>
    <scope>NUCLEOTIDE SEQUENCE [LARGE SCALE GENOMIC DNA]</scope>
    <source>
        <strain evidence="1">Intl2013</strain>
        <tissue evidence="1">Whole animal</tissue>
    </source>
</reference>
<name>A0A177AX79_9BILA</name>
<dbReference type="Proteomes" id="UP000078046">
    <property type="component" value="Unassembled WGS sequence"/>
</dbReference>
<gene>
    <name evidence="1" type="ORF">A3Q56_06094</name>
</gene>
<sequence length="97" mass="11813">MHSDKKLKNKHKNHKNRHDLPFYQRFFQYFCICFCWKSVKYQKRTNRVYKTTNSEIIIATEHETKYPHSCITSVNRESYKFNESPKVPVKRDSVPLN</sequence>
<proteinExistence type="predicted"/>
<evidence type="ECO:0000313" key="1">
    <source>
        <dbReference type="EMBL" id="OAF66011.1"/>
    </source>
</evidence>
<keyword evidence="2" id="KW-1185">Reference proteome</keyword>
<organism evidence="1 2">
    <name type="scientific">Intoshia linei</name>
    <dbReference type="NCBI Taxonomy" id="1819745"/>
    <lineage>
        <taxon>Eukaryota</taxon>
        <taxon>Metazoa</taxon>
        <taxon>Spiralia</taxon>
        <taxon>Lophotrochozoa</taxon>
        <taxon>Mesozoa</taxon>
        <taxon>Orthonectida</taxon>
        <taxon>Rhopaluridae</taxon>
        <taxon>Intoshia</taxon>
    </lineage>
</organism>
<dbReference type="AlphaFoldDB" id="A0A177AX79"/>
<dbReference type="EMBL" id="LWCA01001065">
    <property type="protein sequence ID" value="OAF66011.1"/>
    <property type="molecule type" value="Genomic_DNA"/>
</dbReference>
<comment type="caution">
    <text evidence="1">The sequence shown here is derived from an EMBL/GenBank/DDBJ whole genome shotgun (WGS) entry which is preliminary data.</text>
</comment>
<accession>A0A177AX79</accession>
<protein>
    <submittedName>
        <fullName evidence="1">Uncharacterized protein</fullName>
    </submittedName>
</protein>